<feature type="transmembrane region" description="Helical" evidence="1">
    <location>
        <begin position="47"/>
        <end position="67"/>
    </location>
</feature>
<name>W9XBN5_9EURO</name>
<dbReference type="eggNOG" id="ENOG502SYWK">
    <property type="taxonomic scope" value="Eukaryota"/>
</dbReference>
<feature type="transmembrane region" description="Helical" evidence="1">
    <location>
        <begin position="73"/>
        <end position="92"/>
    </location>
</feature>
<dbReference type="HOGENOM" id="CLU_1447491_0_0_1"/>
<sequence>MADQSPQDERFHTISRFSTSSSLRRSSAVDTSMQIVPMPRWSTAVGCARFALATLFLVFTSAATAIWGSYPAFGIALFTSLASLIIFAYYFVALSCKPALYNRWVVLSLEIFGVVFWLVSFALLADWTSFHNRLWFGHGGSYGFWHASFSPSDIGLRTRDIVKRSTNKYHAGVALAGTAAVLGGAEL</sequence>
<keyword evidence="1" id="KW-1133">Transmembrane helix</keyword>
<dbReference type="STRING" id="1182542.W9XBN5"/>
<dbReference type="Proteomes" id="UP000019478">
    <property type="component" value="Unassembled WGS sequence"/>
</dbReference>
<keyword evidence="1" id="KW-0472">Membrane</keyword>
<proteinExistence type="predicted"/>
<evidence type="ECO:0000313" key="2">
    <source>
        <dbReference type="EMBL" id="EXJ77638.1"/>
    </source>
</evidence>
<dbReference type="GeneID" id="19173948"/>
<dbReference type="RefSeq" id="XP_007738148.1">
    <property type="nucleotide sequence ID" value="XM_007739958.1"/>
</dbReference>
<gene>
    <name evidence="2" type="ORF">A1O3_09866</name>
</gene>
<dbReference type="OrthoDB" id="5325022at2759"/>
<keyword evidence="1" id="KW-0812">Transmembrane</keyword>
<accession>W9XBN5</accession>
<organism evidence="2 3">
    <name type="scientific">Capronia epimyces CBS 606.96</name>
    <dbReference type="NCBI Taxonomy" id="1182542"/>
    <lineage>
        <taxon>Eukaryota</taxon>
        <taxon>Fungi</taxon>
        <taxon>Dikarya</taxon>
        <taxon>Ascomycota</taxon>
        <taxon>Pezizomycotina</taxon>
        <taxon>Eurotiomycetes</taxon>
        <taxon>Chaetothyriomycetidae</taxon>
        <taxon>Chaetothyriales</taxon>
        <taxon>Herpotrichiellaceae</taxon>
        <taxon>Capronia</taxon>
    </lineage>
</organism>
<evidence type="ECO:0008006" key="4">
    <source>
        <dbReference type="Google" id="ProtNLM"/>
    </source>
</evidence>
<reference evidence="2 3" key="1">
    <citation type="submission" date="2013-03" db="EMBL/GenBank/DDBJ databases">
        <title>The Genome Sequence of Capronia epimyces CBS 606.96.</title>
        <authorList>
            <consortium name="The Broad Institute Genomics Platform"/>
            <person name="Cuomo C."/>
            <person name="de Hoog S."/>
            <person name="Gorbushina A."/>
            <person name="Walker B."/>
            <person name="Young S.K."/>
            <person name="Zeng Q."/>
            <person name="Gargeya S."/>
            <person name="Fitzgerald M."/>
            <person name="Haas B."/>
            <person name="Abouelleil A."/>
            <person name="Allen A.W."/>
            <person name="Alvarado L."/>
            <person name="Arachchi H.M."/>
            <person name="Berlin A.M."/>
            <person name="Chapman S.B."/>
            <person name="Gainer-Dewar J."/>
            <person name="Goldberg J."/>
            <person name="Griggs A."/>
            <person name="Gujja S."/>
            <person name="Hansen M."/>
            <person name="Howarth C."/>
            <person name="Imamovic A."/>
            <person name="Ireland A."/>
            <person name="Larimer J."/>
            <person name="McCowan C."/>
            <person name="Murphy C."/>
            <person name="Pearson M."/>
            <person name="Poon T.W."/>
            <person name="Priest M."/>
            <person name="Roberts A."/>
            <person name="Saif S."/>
            <person name="Shea T."/>
            <person name="Sisk P."/>
            <person name="Sykes S."/>
            <person name="Wortman J."/>
            <person name="Nusbaum C."/>
            <person name="Birren B."/>
        </authorList>
    </citation>
    <scope>NUCLEOTIDE SEQUENCE [LARGE SCALE GENOMIC DNA]</scope>
    <source>
        <strain evidence="2 3">CBS 606.96</strain>
    </source>
</reference>
<comment type="caution">
    <text evidence="2">The sequence shown here is derived from an EMBL/GenBank/DDBJ whole genome shotgun (WGS) entry which is preliminary data.</text>
</comment>
<keyword evidence="3" id="KW-1185">Reference proteome</keyword>
<evidence type="ECO:0000313" key="3">
    <source>
        <dbReference type="Proteomes" id="UP000019478"/>
    </source>
</evidence>
<dbReference type="AlphaFoldDB" id="W9XBN5"/>
<protein>
    <recommendedName>
        <fullName evidence="4">MARVEL domain-containing protein</fullName>
    </recommendedName>
</protein>
<feature type="transmembrane region" description="Helical" evidence="1">
    <location>
        <begin position="104"/>
        <end position="125"/>
    </location>
</feature>
<evidence type="ECO:0000256" key="1">
    <source>
        <dbReference type="SAM" id="Phobius"/>
    </source>
</evidence>
<dbReference type="EMBL" id="AMGY01000010">
    <property type="protein sequence ID" value="EXJ77638.1"/>
    <property type="molecule type" value="Genomic_DNA"/>
</dbReference>